<dbReference type="AlphaFoldDB" id="A0A8S1YKD1"/>
<dbReference type="GO" id="GO:0016226">
    <property type="term" value="P:iron-sulfur cluster assembly"/>
    <property type="evidence" value="ECO:0007669"/>
    <property type="project" value="TreeGrafter"/>
</dbReference>
<protein>
    <recommendedName>
        <fullName evidence="4">WD40-repeat-containing domain</fullName>
    </recommendedName>
</protein>
<dbReference type="SMART" id="SM00320">
    <property type="entry name" value="WD40"/>
    <property type="match status" value="4"/>
</dbReference>
<dbReference type="PANTHER" id="PTHR19920">
    <property type="entry name" value="WD40 PROTEIN CIAO1"/>
    <property type="match status" value="1"/>
</dbReference>
<dbReference type="EMBL" id="CAJJDP010000177">
    <property type="protein sequence ID" value="CAD8214309.1"/>
    <property type="molecule type" value="Genomic_DNA"/>
</dbReference>
<evidence type="ECO:0000313" key="2">
    <source>
        <dbReference type="EMBL" id="CAD8214309.1"/>
    </source>
</evidence>
<dbReference type="Proteomes" id="UP000683925">
    <property type="component" value="Unassembled WGS sequence"/>
</dbReference>
<dbReference type="OrthoDB" id="2421129at2759"/>
<evidence type="ECO:0000313" key="3">
    <source>
        <dbReference type="Proteomes" id="UP000683925"/>
    </source>
</evidence>
<dbReference type="PANTHER" id="PTHR19920:SF0">
    <property type="entry name" value="CYTOSOLIC IRON-SULFUR PROTEIN ASSEMBLY PROTEIN CIAO1-RELATED"/>
    <property type="match status" value="1"/>
</dbReference>
<dbReference type="PROSITE" id="PS50082">
    <property type="entry name" value="WD_REPEATS_2"/>
    <property type="match status" value="2"/>
</dbReference>
<dbReference type="GO" id="GO:0097361">
    <property type="term" value="C:cytosolic [4Fe-4S] assembly targeting complex"/>
    <property type="evidence" value="ECO:0007669"/>
    <property type="project" value="TreeGrafter"/>
</dbReference>
<keyword evidence="1" id="KW-0853">WD repeat</keyword>
<dbReference type="PROSITE" id="PS50294">
    <property type="entry name" value="WD_REPEATS_REGION"/>
    <property type="match status" value="2"/>
</dbReference>
<feature type="repeat" description="WD" evidence="1">
    <location>
        <begin position="226"/>
        <end position="257"/>
    </location>
</feature>
<evidence type="ECO:0000256" key="1">
    <source>
        <dbReference type="PROSITE-ProRule" id="PRU00221"/>
    </source>
</evidence>
<dbReference type="InterPro" id="IPR001680">
    <property type="entry name" value="WD40_rpt"/>
</dbReference>
<sequence>MESRLIIAQNKNRLEECIQGVQQELNLSFSRIDAFLDQLHLVPYLPVAHNIINDCPNLTQITLYSIENFAYQLIQQVEPILKKTMHKQLQQNQQKFIEISQSDKNTKDNNQQLHPIIQDNQNQSNSNPFSYNLIQNNSIQQREWCKAIAFNKDNSIVLAGCGHNINVFEFKQEYLKLIQLLSEHNNFVTTLNFMKKSTQFISGSADKQIIIWSMDLHSQWICQYKLIEHSNYINCLILNNNEDQIISGSSDMTIKFWIKQNQWTCSQTIKDHMHYIVGLSLNEKQDRVISCGIDRLILIIEHQQKDQKWIVIQRISVEHHGYQLCFINDNVFTFQPKGKEYMFVYEINIKNKQYSQTNQIDVKSHSDSCQYWFAQQYLNRNNGKNVNLIRRNQNGHFITQQSIQFENYNIFGSVSEDGEYLMTWDEKSEKIQIRRYSQLL</sequence>
<gene>
    <name evidence="2" type="ORF">POCTA_138.1.T1730031</name>
</gene>
<accession>A0A8S1YKD1</accession>
<name>A0A8S1YKD1_PAROT</name>
<proteinExistence type="predicted"/>
<keyword evidence="3" id="KW-1185">Reference proteome</keyword>
<organism evidence="2 3">
    <name type="scientific">Paramecium octaurelia</name>
    <dbReference type="NCBI Taxonomy" id="43137"/>
    <lineage>
        <taxon>Eukaryota</taxon>
        <taxon>Sar</taxon>
        <taxon>Alveolata</taxon>
        <taxon>Ciliophora</taxon>
        <taxon>Intramacronucleata</taxon>
        <taxon>Oligohymenophorea</taxon>
        <taxon>Peniculida</taxon>
        <taxon>Parameciidae</taxon>
        <taxon>Paramecium</taxon>
    </lineage>
</organism>
<feature type="repeat" description="WD" evidence="1">
    <location>
        <begin position="181"/>
        <end position="215"/>
    </location>
</feature>
<dbReference type="Pfam" id="PF00400">
    <property type="entry name" value="WD40"/>
    <property type="match status" value="2"/>
</dbReference>
<reference evidence="2" key="1">
    <citation type="submission" date="2021-01" db="EMBL/GenBank/DDBJ databases">
        <authorList>
            <consortium name="Genoscope - CEA"/>
            <person name="William W."/>
        </authorList>
    </citation>
    <scope>NUCLEOTIDE SEQUENCE</scope>
</reference>
<comment type="caution">
    <text evidence="2">The sequence shown here is derived from an EMBL/GenBank/DDBJ whole genome shotgun (WGS) entry which is preliminary data.</text>
</comment>
<evidence type="ECO:0008006" key="4">
    <source>
        <dbReference type="Google" id="ProtNLM"/>
    </source>
</evidence>